<evidence type="ECO:0000256" key="5">
    <source>
        <dbReference type="ARBA" id="ARBA00047942"/>
    </source>
</evidence>
<evidence type="ECO:0000256" key="4">
    <source>
        <dbReference type="ARBA" id="ARBA00022691"/>
    </source>
</evidence>
<keyword evidence="4" id="KW-0949">S-adenosyl-L-methionine</keyword>
<gene>
    <name evidence="6" type="ORF">QJV33_09060</name>
</gene>
<dbReference type="RefSeq" id="WP_281463025.1">
    <property type="nucleotide sequence ID" value="NZ_JASBAN010000001.1"/>
</dbReference>
<evidence type="ECO:0000313" key="6">
    <source>
        <dbReference type="EMBL" id="MDI2113419.1"/>
    </source>
</evidence>
<keyword evidence="7" id="KW-1185">Reference proteome</keyword>
<evidence type="ECO:0000256" key="1">
    <source>
        <dbReference type="ARBA" id="ARBA00011900"/>
    </source>
</evidence>
<organism evidence="6 7">
    <name type="scientific">Commensalibacter nepenthis</name>
    <dbReference type="NCBI Taxonomy" id="3043872"/>
    <lineage>
        <taxon>Bacteria</taxon>
        <taxon>Pseudomonadati</taxon>
        <taxon>Pseudomonadota</taxon>
        <taxon>Alphaproteobacteria</taxon>
        <taxon>Acetobacterales</taxon>
        <taxon>Acetobacteraceae</taxon>
    </lineage>
</organism>
<evidence type="ECO:0000256" key="3">
    <source>
        <dbReference type="ARBA" id="ARBA00022679"/>
    </source>
</evidence>
<evidence type="ECO:0000313" key="7">
    <source>
        <dbReference type="Proteomes" id="UP001431775"/>
    </source>
</evidence>
<dbReference type="EMBL" id="JASBAN010000001">
    <property type="protein sequence ID" value="MDI2113419.1"/>
    <property type="molecule type" value="Genomic_DNA"/>
</dbReference>
<dbReference type="InterPro" id="IPR012327">
    <property type="entry name" value="MeTrfase_D12"/>
</dbReference>
<dbReference type="GO" id="GO:0032259">
    <property type="term" value="P:methylation"/>
    <property type="evidence" value="ECO:0007669"/>
    <property type="project" value="UniProtKB-KW"/>
</dbReference>
<accession>A0ABT6Q953</accession>
<dbReference type="PROSITE" id="PS00092">
    <property type="entry name" value="N6_MTASE"/>
    <property type="match status" value="1"/>
</dbReference>
<dbReference type="SUPFAM" id="SSF53335">
    <property type="entry name" value="S-adenosyl-L-methionine-dependent methyltransferases"/>
    <property type="match status" value="1"/>
</dbReference>
<name>A0ABT6Q953_9PROT</name>
<dbReference type="InterPro" id="IPR029063">
    <property type="entry name" value="SAM-dependent_MTases_sf"/>
</dbReference>
<keyword evidence="3" id="KW-0808">Transferase</keyword>
<dbReference type="EC" id="2.1.1.72" evidence="1"/>
<dbReference type="Pfam" id="PF02086">
    <property type="entry name" value="MethyltransfD12"/>
    <property type="match status" value="1"/>
</dbReference>
<proteinExistence type="predicted"/>
<dbReference type="Proteomes" id="UP001431775">
    <property type="component" value="Unassembled WGS sequence"/>
</dbReference>
<comment type="caution">
    <text evidence="6">The sequence shown here is derived from an EMBL/GenBank/DDBJ whole genome shotgun (WGS) entry which is preliminary data.</text>
</comment>
<evidence type="ECO:0000256" key="2">
    <source>
        <dbReference type="ARBA" id="ARBA00022603"/>
    </source>
</evidence>
<comment type="catalytic activity">
    <reaction evidence="5">
        <text>a 2'-deoxyadenosine in DNA + S-adenosyl-L-methionine = an N(6)-methyl-2'-deoxyadenosine in DNA + S-adenosyl-L-homocysteine + H(+)</text>
        <dbReference type="Rhea" id="RHEA:15197"/>
        <dbReference type="Rhea" id="RHEA-COMP:12418"/>
        <dbReference type="Rhea" id="RHEA-COMP:12419"/>
        <dbReference type="ChEBI" id="CHEBI:15378"/>
        <dbReference type="ChEBI" id="CHEBI:57856"/>
        <dbReference type="ChEBI" id="CHEBI:59789"/>
        <dbReference type="ChEBI" id="CHEBI:90615"/>
        <dbReference type="ChEBI" id="CHEBI:90616"/>
        <dbReference type="EC" id="2.1.1.72"/>
    </reaction>
</comment>
<reference evidence="6" key="1">
    <citation type="submission" date="2023-05" db="EMBL/GenBank/DDBJ databases">
        <title>Whole genome sequence of Commensalibacter sp.</title>
        <authorList>
            <person name="Charoenyingcharoen P."/>
            <person name="Yukphan P."/>
        </authorList>
    </citation>
    <scope>NUCLEOTIDE SEQUENCE</scope>
    <source>
        <strain evidence="6">TBRC 10068</strain>
    </source>
</reference>
<protein>
    <recommendedName>
        <fullName evidence="1">site-specific DNA-methyltransferase (adenine-specific)</fullName>
        <ecNumber evidence="1">2.1.1.72</ecNumber>
    </recommendedName>
</protein>
<keyword evidence="2 6" id="KW-0489">Methyltransferase</keyword>
<dbReference type="InterPro" id="IPR002052">
    <property type="entry name" value="DNA_methylase_N6_adenine_CS"/>
</dbReference>
<sequence>MKWNKTEHGSYQTTDFLFNQLIPYIGNKRKLLDLIKQTLIASQENFQTQNGLFIDCFAGTGVVSRLAKTMGYQVFCNDWEYYSQALNIASIQTLEPPTYFDRYSYREILQQLNNLSPIEGWVTKHLCPQDDIHYDISKERMFYMHKNGMRIDAIREKIEQWDRDGLLNPIQKSCLLAPLLYCACYHANTSGVFKGFHKGWGGQTKTALYRIAADLMLAPIQFFNNHQDNHIFRMDVQLLAEELHHMNIPEYSVAYLDPPYNQHPYGANYHVLNSITLWDKPALSPQITPYEKSAIRKDWRTERKSAYTIRKQATLAYQQLLQTLPTRWIATSYSTDGFIDLQDMIQQNCDVGEVKVFAKPYKRYRVSSQRYSEKPRNIEFVLLTQVGKGKRQSSIELVEKIYALENNSLATTKGNSNIIHAF</sequence>
<dbReference type="GO" id="GO:0008168">
    <property type="term" value="F:methyltransferase activity"/>
    <property type="evidence" value="ECO:0007669"/>
    <property type="project" value="UniProtKB-KW"/>
</dbReference>